<protein>
    <submittedName>
        <fullName evidence="1">Uncharacterized protein</fullName>
    </submittedName>
</protein>
<gene>
    <name evidence="1" type="ORF">N327_13795</name>
</gene>
<dbReference type="Proteomes" id="UP000053806">
    <property type="component" value="Unassembled WGS sequence"/>
</dbReference>
<name>A0A093KWH2_FULGA</name>
<organism evidence="1 2">
    <name type="scientific">Fulmarus glacialis</name>
    <name type="common">Northern fulmar</name>
    <dbReference type="NCBI Taxonomy" id="30455"/>
    <lineage>
        <taxon>Eukaryota</taxon>
        <taxon>Metazoa</taxon>
        <taxon>Chordata</taxon>
        <taxon>Craniata</taxon>
        <taxon>Vertebrata</taxon>
        <taxon>Euteleostomi</taxon>
        <taxon>Archelosauria</taxon>
        <taxon>Archosauria</taxon>
        <taxon>Dinosauria</taxon>
        <taxon>Saurischia</taxon>
        <taxon>Theropoda</taxon>
        <taxon>Coelurosauria</taxon>
        <taxon>Aves</taxon>
        <taxon>Neognathae</taxon>
        <taxon>Neoaves</taxon>
        <taxon>Aequornithes</taxon>
        <taxon>Procellariiformes</taxon>
        <taxon>Procellariidae</taxon>
        <taxon>Fulmarus</taxon>
    </lineage>
</organism>
<sequence>YLETIPLNYFRLFKVMSLKSPGHTGKLAYVQSCHIMHPYN</sequence>
<proteinExistence type="predicted"/>
<feature type="non-terminal residue" evidence="1">
    <location>
        <position position="40"/>
    </location>
</feature>
<evidence type="ECO:0000313" key="1">
    <source>
        <dbReference type="EMBL" id="KFW01716.1"/>
    </source>
</evidence>
<keyword evidence="2" id="KW-1185">Reference proteome</keyword>
<dbReference type="EMBL" id="KK593571">
    <property type="protein sequence ID" value="KFW01716.1"/>
    <property type="molecule type" value="Genomic_DNA"/>
</dbReference>
<evidence type="ECO:0000313" key="2">
    <source>
        <dbReference type="Proteomes" id="UP000053806"/>
    </source>
</evidence>
<reference evidence="1 2" key="1">
    <citation type="submission" date="2014-04" db="EMBL/GenBank/DDBJ databases">
        <title>Genome evolution of avian class.</title>
        <authorList>
            <person name="Zhang G."/>
            <person name="Li C."/>
        </authorList>
    </citation>
    <scope>NUCLEOTIDE SEQUENCE [LARGE SCALE GENOMIC DNA]</scope>
    <source>
        <strain evidence="1">BGI_N327</strain>
    </source>
</reference>
<accession>A0A093KWH2</accession>
<feature type="non-terminal residue" evidence="1">
    <location>
        <position position="1"/>
    </location>
</feature>
<dbReference type="AlphaFoldDB" id="A0A093KWH2"/>